<proteinExistence type="predicted"/>
<evidence type="ECO:0000313" key="3">
    <source>
        <dbReference type="Proteomes" id="UP001249851"/>
    </source>
</evidence>
<dbReference type="PANTHER" id="PTHR33332">
    <property type="entry name" value="REVERSE TRANSCRIPTASE DOMAIN-CONTAINING PROTEIN"/>
    <property type="match status" value="1"/>
</dbReference>
<evidence type="ECO:0000259" key="1">
    <source>
        <dbReference type="PROSITE" id="PS50878"/>
    </source>
</evidence>
<comment type="caution">
    <text evidence="2">The sequence shown here is derived from an EMBL/GenBank/DDBJ whole genome shotgun (WGS) entry which is preliminary data.</text>
</comment>
<protein>
    <recommendedName>
        <fullName evidence="1">Reverse transcriptase domain-containing protein</fullName>
    </recommendedName>
</protein>
<dbReference type="Pfam" id="PF00078">
    <property type="entry name" value="RVT_1"/>
    <property type="match status" value="1"/>
</dbReference>
<accession>A0AAD9QNC0</accession>
<dbReference type="PROSITE" id="PS50878">
    <property type="entry name" value="RT_POL"/>
    <property type="match status" value="1"/>
</dbReference>
<name>A0AAD9QNC0_ACRCE</name>
<feature type="domain" description="Reverse transcriptase" evidence="1">
    <location>
        <begin position="1"/>
        <end position="172"/>
    </location>
</feature>
<dbReference type="AlphaFoldDB" id="A0AAD9QNC0"/>
<keyword evidence="3" id="KW-1185">Reference proteome</keyword>
<evidence type="ECO:0000313" key="2">
    <source>
        <dbReference type="EMBL" id="KAK2564126.1"/>
    </source>
</evidence>
<organism evidence="2 3">
    <name type="scientific">Acropora cervicornis</name>
    <name type="common">Staghorn coral</name>
    <dbReference type="NCBI Taxonomy" id="6130"/>
    <lineage>
        <taxon>Eukaryota</taxon>
        <taxon>Metazoa</taxon>
        <taxon>Cnidaria</taxon>
        <taxon>Anthozoa</taxon>
        <taxon>Hexacorallia</taxon>
        <taxon>Scleractinia</taxon>
        <taxon>Astrocoeniina</taxon>
        <taxon>Acroporidae</taxon>
        <taxon>Acropora</taxon>
    </lineage>
</organism>
<reference evidence="2" key="2">
    <citation type="journal article" date="2023" name="Science">
        <title>Genomic signatures of disease resistance in endangered staghorn corals.</title>
        <authorList>
            <person name="Vollmer S.V."/>
            <person name="Selwyn J.D."/>
            <person name="Despard B.A."/>
            <person name="Roesel C.L."/>
        </authorList>
    </citation>
    <scope>NUCLEOTIDE SEQUENCE</scope>
    <source>
        <strain evidence="2">K2</strain>
    </source>
</reference>
<gene>
    <name evidence="2" type="ORF">P5673_012358</name>
</gene>
<reference evidence="2" key="1">
    <citation type="journal article" date="2023" name="G3 (Bethesda)">
        <title>Whole genome assembly and annotation of the endangered Caribbean coral Acropora cervicornis.</title>
        <authorList>
            <person name="Selwyn J.D."/>
            <person name="Vollmer S.V."/>
        </authorList>
    </citation>
    <scope>NUCLEOTIDE SEQUENCE</scope>
    <source>
        <strain evidence="2">K2</strain>
    </source>
</reference>
<dbReference type="EMBL" id="JARQWQ010000023">
    <property type="protein sequence ID" value="KAK2564126.1"/>
    <property type="molecule type" value="Genomic_DNA"/>
</dbReference>
<dbReference type="Proteomes" id="UP001249851">
    <property type="component" value="Unassembled WGS sequence"/>
</dbReference>
<sequence length="345" mass="39309">MHKLYVSTDGNGATNHVVLFDFCKAFDLINHHILLEKLLTYDIPGQVVCWILDFLTFRRQRTKHAIDCSSEWHYVPAGVPQGTKLGPWLFLIMVNDLEIMGMDVWKFVDDLTMSEVVQKGLPSHIQEAVDSLSRQPFLHDLQLNVIKCKELRICFGKTSPTLDPVKVNGRSFVVSSGKNLGLNVSNDLKWNVHIAALVKKASSPLFSLKQLKRSAVAPSELILFYVTCIRSILDYACPVFHRALPSYLSDDLERQKRAMKVIYPLLSYTAALKESGLSTLHERREVISLKTFAGIKEDKSHKLHELLPKNTTGRYSIRNNRPFNLPKCKTERCRSTFIISHIFSQ</sequence>
<dbReference type="InterPro" id="IPR000477">
    <property type="entry name" value="RT_dom"/>
</dbReference>